<protein>
    <submittedName>
        <fullName evidence="2">Uncharacterized protein</fullName>
    </submittedName>
</protein>
<dbReference type="EMBL" id="JX195166">
    <property type="protein sequence ID" value="AFQ22260.1"/>
    <property type="molecule type" value="Genomic_DNA"/>
</dbReference>
<name>J9QGR7_9CAUD</name>
<proteinExistence type="predicted"/>
<keyword evidence="1" id="KW-0472">Membrane</keyword>
<evidence type="ECO:0000313" key="3">
    <source>
        <dbReference type="Proteomes" id="UP000006280"/>
    </source>
</evidence>
<dbReference type="GeneID" id="13826803"/>
<reference evidence="2 3" key="1">
    <citation type="journal article" date="2012" name="J. Virol.">
        <title>Complete Genome Sequence of Pectobacterium carotovorum subsp. carotovorum Bacteriophage My1.</title>
        <authorList>
            <person name="Lee D.H."/>
            <person name="Lee J.H."/>
            <person name="Shin H."/>
            <person name="Ji S."/>
            <person name="Roh E."/>
            <person name="Jung K."/>
            <person name="Ryu S."/>
            <person name="Choi J."/>
            <person name="Heu S."/>
        </authorList>
    </citation>
    <scope>NUCLEOTIDE SEQUENCE [LARGE SCALE GENOMIC DNA]</scope>
</reference>
<organism evidence="2 3">
    <name type="scientific">Pectobacterium phage My1</name>
    <dbReference type="NCBI Taxonomy" id="1204539"/>
    <lineage>
        <taxon>Viruses</taxon>
        <taxon>Duplodnaviria</taxon>
        <taxon>Heunggongvirae</taxon>
        <taxon>Uroviricota</taxon>
        <taxon>Caudoviricetes</taxon>
        <taxon>Demerecviridae</taxon>
        <taxon>Mccorquodalevirinae</taxon>
        <taxon>Myunavirus</taxon>
        <taxon>Myunavirus My1</taxon>
    </lineage>
</organism>
<sequence length="90" mass="9411">MSVLKNIGRGFMLALGSISVGVGIALIGVVKGVIICVTGGKKGGKAYKFSGVTVHLAEPSETITHWFVRSVDSKGEHITNEEVVLNGSEK</sequence>
<accession>J9QGR7</accession>
<dbReference type="RefSeq" id="YP_006906353.1">
    <property type="nucleotide sequence ID" value="NC_018837.1"/>
</dbReference>
<keyword evidence="3" id="KW-1185">Reference proteome</keyword>
<gene>
    <name evidence="2" type="ORF">My1_101</name>
</gene>
<keyword evidence="1" id="KW-1133">Transmembrane helix</keyword>
<feature type="transmembrane region" description="Helical" evidence="1">
    <location>
        <begin position="12"/>
        <end position="38"/>
    </location>
</feature>
<evidence type="ECO:0000313" key="2">
    <source>
        <dbReference type="EMBL" id="AFQ22260.1"/>
    </source>
</evidence>
<dbReference type="Proteomes" id="UP000006280">
    <property type="component" value="Segment"/>
</dbReference>
<keyword evidence="1" id="KW-0812">Transmembrane</keyword>
<evidence type="ECO:0000256" key="1">
    <source>
        <dbReference type="SAM" id="Phobius"/>
    </source>
</evidence>
<dbReference type="KEGG" id="vg:13826803"/>